<gene>
    <name evidence="2" type="ORF">CANVERA_P0367</name>
</gene>
<evidence type="ECO:0000313" key="3">
    <source>
        <dbReference type="Proteomes" id="UP001152885"/>
    </source>
</evidence>
<keyword evidence="1" id="KW-0732">Signal</keyword>
<organism evidence="2 3">
    <name type="scientific">Candida verbasci</name>
    <dbReference type="NCBI Taxonomy" id="1227364"/>
    <lineage>
        <taxon>Eukaryota</taxon>
        <taxon>Fungi</taxon>
        <taxon>Dikarya</taxon>
        <taxon>Ascomycota</taxon>
        <taxon>Saccharomycotina</taxon>
        <taxon>Pichiomycetes</taxon>
        <taxon>Debaryomycetaceae</taxon>
        <taxon>Candida/Lodderomyces clade</taxon>
        <taxon>Candida</taxon>
    </lineage>
</organism>
<evidence type="ECO:0000256" key="1">
    <source>
        <dbReference type="SAM" id="SignalP"/>
    </source>
</evidence>
<evidence type="ECO:0000313" key="2">
    <source>
        <dbReference type="EMBL" id="CAI5755851.1"/>
    </source>
</evidence>
<accession>A0A9W4XB97</accession>
<comment type="caution">
    <text evidence="2">The sequence shown here is derived from an EMBL/GenBank/DDBJ whole genome shotgun (WGS) entry which is preliminary data.</text>
</comment>
<feature type="chain" id="PRO_5040783894" evidence="1">
    <location>
        <begin position="19"/>
        <end position="102"/>
    </location>
</feature>
<dbReference type="Proteomes" id="UP001152885">
    <property type="component" value="Unassembled WGS sequence"/>
</dbReference>
<dbReference type="EMBL" id="CANTUO010000001">
    <property type="protein sequence ID" value="CAI5755851.1"/>
    <property type="molecule type" value="Genomic_DNA"/>
</dbReference>
<reference evidence="2" key="1">
    <citation type="submission" date="2022-12" db="EMBL/GenBank/DDBJ databases">
        <authorList>
            <person name="Brejova B."/>
        </authorList>
    </citation>
    <scope>NUCLEOTIDE SEQUENCE</scope>
</reference>
<feature type="signal peptide" evidence="1">
    <location>
        <begin position="1"/>
        <end position="18"/>
    </location>
</feature>
<protein>
    <submittedName>
        <fullName evidence="2">Uncharacterized protein</fullName>
    </submittedName>
</protein>
<keyword evidence="3" id="KW-1185">Reference proteome</keyword>
<name>A0A9W4XB97_9ASCO</name>
<sequence>MNISNLLLAFILSKIVYCLTPNSIHAIIPIANSSFYLIAEEDQKFLLVTDKQEDDKLNKRFWKFPGGLGPCSFDPHKKRGFNGFQPCERLRISGNRSYYVDE</sequence>
<dbReference type="AlphaFoldDB" id="A0A9W4XB97"/>
<proteinExistence type="predicted"/>